<feature type="region of interest" description="Disordered" evidence="1">
    <location>
        <begin position="217"/>
        <end position="245"/>
    </location>
</feature>
<protein>
    <submittedName>
        <fullName evidence="2">Uncharacterized protein</fullName>
    </submittedName>
</protein>
<evidence type="ECO:0000256" key="1">
    <source>
        <dbReference type="SAM" id="MobiDB-lite"/>
    </source>
</evidence>
<reference evidence="2 3" key="1">
    <citation type="submission" date="2024-10" db="EMBL/GenBank/DDBJ databases">
        <title>Updated reference genomes for cyclostephanoid diatoms.</title>
        <authorList>
            <person name="Roberts W.R."/>
            <person name="Alverson A.J."/>
        </authorList>
    </citation>
    <scope>NUCLEOTIDE SEQUENCE [LARGE SCALE GENOMIC DNA]</scope>
    <source>
        <strain evidence="2 3">AJA232-27</strain>
    </source>
</reference>
<organism evidence="2 3">
    <name type="scientific">Discostella pseudostelligera</name>
    <dbReference type="NCBI Taxonomy" id="259834"/>
    <lineage>
        <taxon>Eukaryota</taxon>
        <taxon>Sar</taxon>
        <taxon>Stramenopiles</taxon>
        <taxon>Ochrophyta</taxon>
        <taxon>Bacillariophyta</taxon>
        <taxon>Coscinodiscophyceae</taxon>
        <taxon>Thalassiosirophycidae</taxon>
        <taxon>Stephanodiscales</taxon>
        <taxon>Stephanodiscaceae</taxon>
        <taxon>Discostella</taxon>
    </lineage>
</organism>
<evidence type="ECO:0000313" key="2">
    <source>
        <dbReference type="EMBL" id="KAL3766433.1"/>
    </source>
</evidence>
<sequence length="275" mass="29751">MGRSQVERNRAARGRGGRGGGGGGGGRGRGGGGTGGGRRHKKIIVDGDNSFRYSNTNTTTHSSTTDAADDDYTSWLFEESAPFDGTNNFFLGDEDVVGNESSEALVSEILNRSMDRLQSQHHQKHHQQGESIEQNIMFLDIKELNECFKQIPIHKRLQLPHYIGRHLEDRYGLGVGATSGGGRRGRENAKKTLAQLREESRCIIRDDDEDVTLEGLTVSADTVQSKPSSVEGSGEKSEEGGCRASEIGVVVATGGGTAEDDNEEDLEAWLDDMIA</sequence>
<dbReference type="Proteomes" id="UP001530293">
    <property type="component" value="Unassembled WGS sequence"/>
</dbReference>
<comment type="caution">
    <text evidence="2">The sequence shown here is derived from an EMBL/GenBank/DDBJ whole genome shotgun (WGS) entry which is preliminary data.</text>
</comment>
<accession>A0ABD3MU00</accession>
<feature type="region of interest" description="Disordered" evidence="1">
    <location>
        <begin position="1"/>
        <end position="67"/>
    </location>
</feature>
<keyword evidence="3" id="KW-1185">Reference proteome</keyword>
<feature type="compositionally biased region" description="Gly residues" evidence="1">
    <location>
        <begin position="17"/>
        <end position="36"/>
    </location>
</feature>
<feature type="compositionally biased region" description="Basic and acidic residues" evidence="1">
    <location>
        <begin position="1"/>
        <end position="10"/>
    </location>
</feature>
<evidence type="ECO:0000313" key="3">
    <source>
        <dbReference type="Proteomes" id="UP001530293"/>
    </source>
</evidence>
<name>A0ABD3MU00_9STRA</name>
<dbReference type="AlphaFoldDB" id="A0ABD3MU00"/>
<feature type="compositionally biased region" description="Low complexity" evidence="1">
    <location>
        <begin position="53"/>
        <end position="66"/>
    </location>
</feature>
<proteinExistence type="predicted"/>
<gene>
    <name evidence="2" type="ORF">ACHAWU_007468</name>
</gene>
<dbReference type="EMBL" id="JALLBG020000085">
    <property type="protein sequence ID" value="KAL3766433.1"/>
    <property type="molecule type" value="Genomic_DNA"/>
</dbReference>